<dbReference type="AlphaFoldDB" id="A0A0N0VEQ0"/>
<feature type="compositionally biased region" description="Low complexity" evidence="1">
    <location>
        <begin position="293"/>
        <end position="310"/>
    </location>
</feature>
<feature type="region of interest" description="Disordered" evidence="1">
    <location>
        <begin position="293"/>
        <end position="314"/>
    </location>
</feature>
<dbReference type="OMA" id="QQECALF"/>
<feature type="region of interest" description="Disordered" evidence="1">
    <location>
        <begin position="15"/>
        <end position="91"/>
    </location>
</feature>
<name>A0A0N0VEQ0_LEPPY</name>
<gene>
    <name evidence="2" type="ORF">ABB37_06016</name>
</gene>
<feature type="compositionally biased region" description="Basic and acidic residues" evidence="1">
    <location>
        <begin position="438"/>
        <end position="452"/>
    </location>
</feature>
<comment type="caution">
    <text evidence="2">The sequence shown here is derived from an EMBL/GenBank/DDBJ whole genome shotgun (WGS) entry which is preliminary data.</text>
</comment>
<dbReference type="VEuPathDB" id="TriTrypDB:LpyrH10_12_1940"/>
<keyword evidence="3" id="KW-1185">Reference proteome</keyword>
<proteinExistence type="predicted"/>
<feature type="region of interest" description="Disordered" evidence="1">
    <location>
        <begin position="193"/>
        <end position="259"/>
    </location>
</feature>
<dbReference type="EMBL" id="LGTL01000012">
    <property type="protein sequence ID" value="KPA78952.1"/>
    <property type="molecule type" value="Genomic_DNA"/>
</dbReference>
<feature type="region of interest" description="Disordered" evidence="1">
    <location>
        <begin position="833"/>
        <end position="878"/>
    </location>
</feature>
<feature type="compositionally biased region" description="Low complexity" evidence="1">
    <location>
        <begin position="845"/>
        <end position="856"/>
    </location>
</feature>
<accession>A0A0N0VEQ0</accession>
<feature type="region of interest" description="Disordered" evidence="1">
    <location>
        <begin position="438"/>
        <end position="476"/>
    </location>
</feature>
<dbReference type="RefSeq" id="XP_015657391.1">
    <property type="nucleotide sequence ID" value="XM_015804257.1"/>
</dbReference>
<evidence type="ECO:0000313" key="2">
    <source>
        <dbReference type="EMBL" id="KPA78952.1"/>
    </source>
</evidence>
<dbReference type="GeneID" id="26906306"/>
<feature type="compositionally biased region" description="Low complexity" evidence="1">
    <location>
        <begin position="193"/>
        <end position="215"/>
    </location>
</feature>
<evidence type="ECO:0000256" key="1">
    <source>
        <dbReference type="SAM" id="MobiDB-lite"/>
    </source>
</evidence>
<evidence type="ECO:0000313" key="3">
    <source>
        <dbReference type="Proteomes" id="UP000037923"/>
    </source>
</evidence>
<reference evidence="2 3" key="1">
    <citation type="submission" date="2015-07" db="EMBL/GenBank/DDBJ databases">
        <title>High-quality genome of monoxenous trypanosomatid Leptomonas pyrrhocoris.</title>
        <authorList>
            <person name="Flegontov P."/>
            <person name="Butenko A."/>
            <person name="Firsov S."/>
            <person name="Vlcek C."/>
            <person name="Logacheva M.D."/>
            <person name="Field M."/>
            <person name="Filatov D."/>
            <person name="Flegontova O."/>
            <person name="Gerasimov E."/>
            <person name="Jackson A.P."/>
            <person name="Kelly S."/>
            <person name="Opperdoes F."/>
            <person name="O'Reilly A."/>
            <person name="Votypka J."/>
            <person name="Yurchenko V."/>
            <person name="Lukes J."/>
        </authorList>
    </citation>
    <scope>NUCLEOTIDE SEQUENCE [LARGE SCALE GENOMIC DNA]</scope>
    <source>
        <strain evidence="2">H10</strain>
    </source>
</reference>
<organism evidence="2 3">
    <name type="scientific">Leptomonas pyrrhocoris</name>
    <name type="common">Firebug parasite</name>
    <dbReference type="NCBI Taxonomy" id="157538"/>
    <lineage>
        <taxon>Eukaryota</taxon>
        <taxon>Discoba</taxon>
        <taxon>Euglenozoa</taxon>
        <taxon>Kinetoplastea</taxon>
        <taxon>Metakinetoplastina</taxon>
        <taxon>Trypanosomatida</taxon>
        <taxon>Trypanosomatidae</taxon>
        <taxon>Leishmaniinae</taxon>
        <taxon>Leptomonas</taxon>
    </lineage>
</organism>
<dbReference type="Proteomes" id="UP000037923">
    <property type="component" value="Unassembled WGS sequence"/>
</dbReference>
<protein>
    <submittedName>
        <fullName evidence="2">Uncharacterized protein</fullName>
    </submittedName>
</protein>
<dbReference type="OrthoDB" id="265135at2759"/>
<sequence length="995" mass="108151">MYLFGLLLGNEPRLTDRRRRDRQNRLDGAKGDTAAPSTQFADESAGDTGSLVTADTPIGQVPVVHLDRCGSGNSSGGHRPRRRSRSQAPRRDRLSLWSRLMCQPEVFDPHVEASPMAYLREVHAPTAVFSSPLAEQRSRAISSHACANGEGGQEGDDDDVLVVLPTLAASELQIEPVGLKAAAAPAVVDDATCGNDSEASSSSSSSDSLSQDPSSPVNPVDDFPIAVEEVGEEEPLDDAPPALSAFTTDDVPATKPRRAFRVTDTRKSRCPFSRAVMLADSTSTANTSFATSCLPDSSSGGVETTTSRSSRTAERLISREELAIRRSQRRQQMKEAGLRLREYKAAWADLVASQKGRDSGCSAAAAAAQGDATLSRKTDGTDTSVSNAGAEKAEDVAVVAVPLTVEALESHREHVEAPSYELPADLLVRIGRFNDSTSKAEKMKEKNCRGETAEAGEQTSSDGDRHSISSSDNNSTSVLVLDDEGRHMETPLPAICGTMLRCSEAEEKGSSAAAAAARICHNSNRALQKDTSSMDSQTDADSLQRVPQGKYALGSRGYVEHVIFAQRRQQECALFTLLTEAHRQARAAHLRLSQVYYYYILPILAQYQAPAEVEGLVDSLLQCGSGSLRVFHADFCKMVQVSSMYDYMHGTFVPTNLTQAQPVDYQVAQYRFENPWRELFHEIKAFLGMQAREDVSVATLSTYSFSDAADNAASGKGTVCVAATILHSMELYERQRHTQMAIRDAEDWLAWYYYYFTPQVRAATMPGARSALVLSLLPTPASAPVPPHPLEREYLPMVWSRACETARREEVLGYRRALKLEVLDKAMREVQSRAAANTPVEPPKTAATSDAAATLAVQGDSSSIAEPEKTESTFTSRAESASNSFTAEAESCVEAVDDVCVLRCAEVEPPHVASSLPRLFAEEVEASQLRVVQVSPIFASPDGFAEHEKNGFIVMSVDDFEEEDSVNLDSYQTVNAGCFGWSFFSSFDRFSSFIF</sequence>
<feature type="region of interest" description="Disordered" evidence="1">
    <location>
        <begin position="368"/>
        <end position="389"/>
    </location>
</feature>